<dbReference type="EMBL" id="JAMZMK010010878">
    <property type="protein sequence ID" value="KAI7729928.1"/>
    <property type="molecule type" value="Genomic_DNA"/>
</dbReference>
<comment type="caution">
    <text evidence="1">The sequence shown here is derived from an EMBL/GenBank/DDBJ whole genome shotgun (WGS) entry which is preliminary data.</text>
</comment>
<organism evidence="1 2">
    <name type="scientific">Ambrosia artemisiifolia</name>
    <name type="common">Common ragweed</name>
    <dbReference type="NCBI Taxonomy" id="4212"/>
    <lineage>
        <taxon>Eukaryota</taxon>
        <taxon>Viridiplantae</taxon>
        <taxon>Streptophyta</taxon>
        <taxon>Embryophyta</taxon>
        <taxon>Tracheophyta</taxon>
        <taxon>Spermatophyta</taxon>
        <taxon>Magnoliopsida</taxon>
        <taxon>eudicotyledons</taxon>
        <taxon>Gunneridae</taxon>
        <taxon>Pentapetalae</taxon>
        <taxon>asterids</taxon>
        <taxon>campanulids</taxon>
        <taxon>Asterales</taxon>
        <taxon>Asteraceae</taxon>
        <taxon>Asteroideae</taxon>
        <taxon>Heliantheae alliance</taxon>
        <taxon>Heliantheae</taxon>
        <taxon>Ambrosia</taxon>
    </lineage>
</organism>
<evidence type="ECO:0000313" key="1">
    <source>
        <dbReference type="EMBL" id="KAI7729928.1"/>
    </source>
</evidence>
<reference evidence="1" key="1">
    <citation type="submission" date="2022-06" db="EMBL/GenBank/DDBJ databases">
        <title>Uncovering the hologenomic basis of an extraordinary plant invasion.</title>
        <authorList>
            <person name="Bieker V.C."/>
            <person name="Martin M.D."/>
            <person name="Gilbert T."/>
            <person name="Hodgins K."/>
            <person name="Battlay P."/>
            <person name="Petersen B."/>
            <person name="Wilson J."/>
        </authorList>
    </citation>
    <scope>NUCLEOTIDE SEQUENCE</scope>
    <source>
        <strain evidence="1">AA19_3_7</strain>
        <tissue evidence="1">Leaf</tissue>
    </source>
</reference>
<gene>
    <name evidence="1" type="ORF">M8C21_031287</name>
</gene>
<protein>
    <submittedName>
        <fullName evidence="1">Uncharacterized protein</fullName>
    </submittedName>
</protein>
<evidence type="ECO:0000313" key="2">
    <source>
        <dbReference type="Proteomes" id="UP001206925"/>
    </source>
</evidence>
<sequence>MEDPRETDSFDEEDEHYDTVCAICENGGELVWYYFLLH</sequence>
<accession>A0AAD5G787</accession>
<keyword evidence="2" id="KW-1185">Reference proteome</keyword>
<dbReference type="AlphaFoldDB" id="A0AAD5G787"/>
<name>A0AAD5G787_AMBAR</name>
<proteinExistence type="predicted"/>
<dbReference type="Proteomes" id="UP001206925">
    <property type="component" value="Unassembled WGS sequence"/>
</dbReference>